<keyword evidence="6 11" id="KW-0808">Transferase</keyword>
<keyword evidence="15" id="KW-1185">Reference proteome</keyword>
<evidence type="ECO:0000256" key="7">
    <source>
        <dbReference type="ARBA" id="ARBA00022723"/>
    </source>
</evidence>
<evidence type="ECO:0000256" key="10">
    <source>
        <dbReference type="ARBA" id="ARBA00047317"/>
    </source>
</evidence>
<evidence type="ECO:0000256" key="8">
    <source>
        <dbReference type="ARBA" id="ARBA00022842"/>
    </source>
</evidence>
<dbReference type="InterPro" id="IPR038987">
    <property type="entry name" value="MoeA-like"/>
</dbReference>
<accession>A0A2N7WHM8</accession>
<name>A0A2N7WHM8_9BURK</name>
<evidence type="ECO:0000256" key="4">
    <source>
        <dbReference type="ARBA" id="ARBA00010763"/>
    </source>
</evidence>
<dbReference type="NCBIfam" id="NF045515">
    <property type="entry name" value="Glp_gephyrin"/>
    <property type="match status" value="1"/>
</dbReference>
<reference evidence="14 15" key="1">
    <citation type="submission" date="2018-01" db="EMBL/GenBank/DDBJ databases">
        <title>Whole genome analyses suggest that Burkholderia sensu lato contains two further novel genera in the rhizoxinica-symbiotica group Mycetohabitans gen. nov., and Trinickia gen. nov.: implications for the evolution of diazotrophy and nodulation in the Burkholderiaceae.</title>
        <authorList>
            <person name="Estrada-de los Santos P."/>
            <person name="Palmer M."/>
            <person name="Chavez-Ramirez B."/>
            <person name="Beukes C."/>
            <person name="Steenkamp E.T."/>
            <person name="Hirsch A.M."/>
            <person name="Manyaka P."/>
            <person name="Maluk M."/>
            <person name="Lafos M."/>
            <person name="Crook M."/>
            <person name="Gross E."/>
            <person name="Simon M.F."/>
            <person name="Bueno dos Reis Junior F."/>
            <person name="Poole P.S."/>
            <person name="Venter S.N."/>
            <person name="James E.K."/>
        </authorList>
    </citation>
    <scope>NUCLEOTIDE SEQUENCE [LARGE SCALE GENOMIC DNA]</scope>
    <source>
        <strain evidence="14 15">WSM 3937</strain>
    </source>
</reference>
<dbReference type="SUPFAM" id="SSF63867">
    <property type="entry name" value="MoeA C-terminal domain-like"/>
    <property type="match status" value="1"/>
</dbReference>
<evidence type="ECO:0000256" key="3">
    <source>
        <dbReference type="ARBA" id="ARBA00005046"/>
    </source>
</evidence>
<evidence type="ECO:0000259" key="12">
    <source>
        <dbReference type="SMART" id="SM00852"/>
    </source>
</evidence>
<comment type="catalytic activity">
    <reaction evidence="10">
        <text>adenylyl-molybdopterin + molybdate = Mo-molybdopterin + AMP + H(+)</text>
        <dbReference type="Rhea" id="RHEA:35047"/>
        <dbReference type="ChEBI" id="CHEBI:15378"/>
        <dbReference type="ChEBI" id="CHEBI:36264"/>
        <dbReference type="ChEBI" id="CHEBI:62727"/>
        <dbReference type="ChEBI" id="CHEBI:71302"/>
        <dbReference type="ChEBI" id="CHEBI:456215"/>
        <dbReference type="EC" id="2.10.1.1"/>
    </reaction>
</comment>
<dbReference type="InterPro" id="IPR005111">
    <property type="entry name" value="MoeA_C_domain_IV"/>
</dbReference>
<dbReference type="FunFam" id="3.40.980.10:FF:000004">
    <property type="entry name" value="Molybdopterin molybdenumtransferase"/>
    <property type="match status" value="1"/>
</dbReference>
<dbReference type="InterPro" id="IPR001453">
    <property type="entry name" value="MoaB/Mog_dom"/>
</dbReference>
<dbReference type="InterPro" id="IPR036425">
    <property type="entry name" value="MoaB/Mog-like_dom_sf"/>
</dbReference>
<evidence type="ECO:0000256" key="2">
    <source>
        <dbReference type="ARBA" id="ARBA00002901"/>
    </source>
</evidence>
<dbReference type="PROSITE" id="PS01079">
    <property type="entry name" value="MOCF_BIOSYNTHESIS_2"/>
    <property type="match status" value="1"/>
</dbReference>
<dbReference type="InterPro" id="IPR036135">
    <property type="entry name" value="MoeA_linker/N_sf"/>
</dbReference>
<keyword evidence="9 11" id="KW-0501">Molybdenum cofactor biosynthesis</keyword>
<dbReference type="Gene3D" id="3.40.980.10">
    <property type="entry name" value="MoaB/Mog-like domain"/>
    <property type="match status" value="1"/>
</dbReference>
<dbReference type="SUPFAM" id="SSF63882">
    <property type="entry name" value="MoeA N-terminal region -like"/>
    <property type="match status" value="1"/>
</dbReference>
<dbReference type="GO" id="GO:0006777">
    <property type="term" value="P:Mo-molybdopterin cofactor biosynthetic process"/>
    <property type="evidence" value="ECO:0007669"/>
    <property type="project" value="UniProtKB-UniRule"/>
</dbReference>
<comment type="cofactor">
    <cofactor evidence="1 11">
        <name>Mg(2+)</name>
        <dbReference type="ChEBI" id="CHEBI:18420"/>
    </cofactor>
</comment>
<dbReference type="GO" id="GO:0061599">
    <property type="term" value="F:molybdopterin molybdotransferase activity"/>
    <property type="evidence" value="ECO:0007669"/>
    <property type="project" value="UniProtKB-UniRule"/>
</dbReference>
<sequence>MLATAEALATLLNAASPVVGTESIPTLEALGRVLSADVVSPLDVPPMNTSSMDGYAIHAADVTTHGNRRLPVSQRIPAGHAPEPLAPGTAARIFTGATVPPGADAIVMQEQTEAAGDEVTILHSPKSGEWITVQGADIRSGSVILPAGTRLTPQALGLAASVGCAELEVRRRVKVAVFFTGDELTMPGEPLKPGAIYNSNRFTLRGLLEKLGCEVSDFGIVADQLDATRATLRGAAHAHDLILTCGGVSVGDEDHVKPAVEAEGRIAMWQIAMKPGKPLAFGAVRRGAGSGNAGPAGFASASAETFFIGLPGNPVSSFVTFLLFVRPFVLRLAGVQAVAPRALSLRADFTQSKADRRNEFLRARINCAGGLDLFPNQSSAVLTSTVWGDGLIDNPPNHAISAGETVRFIPFSELLN</sequence>
<evidence type="ECO:0000256" key="5">
    <source>
        <dbReference type="ARBA" id="ARBA00022505"/>
    </source>
</evidence>
<dbReference type="PANTHER" id="PTHR10192">
    <property type="entry name" value="MOLYBDOPTERIN BIOSYNTHESIS PROTEIN"/>
    <property type="match status" value="1"/>
</dbReference>
<dbReference type="GO" id="GO:0005829">
    <property type="term" value="C:cytosol"/>
    <property type="evidence" value="ECO:0007669"/>
    <property type="project" value="TreeGrafter"/>
</dbReference>
<dbReference type="AlphaFoldDB" id="A0A2N7WHM8"/>
<dbReference type="InterPro" id="IPR005110">
    <property type="entry name" value="MoeA_linker/N"/>
</dbReference>
<dbReference type="Proteomes" id="UP000494205">
    <property type="component" value="Unassembled WGS sequence"/>
</dbReference>
<evidence type="ECO:0000313" key="15">
    <source>
        <dbReference type="Proteomes" id="UP000235659"/>
    </source>
</evidence>
<dbReference type="RefSeq" id="WP_102634047.1">
    <property type="nucleotide sequence ID" value="NZ_CADIJZ010000006.1"/>
</dbReference>
<dbReference type="Pfam" id="PF03453">
    <property type="entry name" value="MoeA_N"/>
    <property type="match status" value="1"/>
</dbReference>
<evidence type="ECO:0000256" key="6">
    <source>
        <dbReference type="ARBA" id="ARBA00022679"/>
    </source>
</evidence>
<proteinExistence type="inferred from homology"/>
<dbReference type="OrthoDB" id="9804758at2"/>
<dbReference type="EMBL" id="CADIJZ010000006">
    <property type="protein sequence ID" value="CAB3666515.1"/>
    <property type="molecule type" value="Genomic_DNA"/>
</dbReference>
<dbReference type="Gene3D" id="2.40.340.10">
    <property type="entry name" value="MoeA, C-terminal, domain IV"/>
    <property type="match status" value="1"/>
</dbReference>
<dbReference type="InterPro" id="IPR036688">
    <property type="entry name" value="MoeA_C_domain_IV_sf"/>
</dbReference>
<keyword evidence="7 11" id="KW-0479">Metal-binding</keyword>
<evidence type="ECO:0000256" key="1">
    <source>
        <dbReference type="ARBA" id="ARBA00001946"/>
    </source>
</evidence>
<dbReference type="EC" id="2.10.1.1" evidence="11"/>
<dbReference type="Pfam" id="PF00994">
    <property type="entry name" value="MoCF_biosynth"/>
    <property type="match status" value="1"/>
</dbReference>
<dbReference type="UniPathway" id="UPA00344"/>
<dbReference type="Gene3D" id="3.90.105.10">
    <property type="entry name" value="Molybdopterin biosynthesis moea protein, domain 2"/>
    <property type="match status" value="1"/>
</dbReference>
<dbReference type="EMBL" id="PNXY01000015">
    <property type="protein sequence ID" value="PMS28928.1"/>
    <property type="molecule type" value="Genomic_DNA"/>
</dbReference>
<dbReference type="GO" id="GO:0046872">
    <property type="term" value="F:metal ion binding"/>
    <property type="evidence" value="ECO:0007669"/>
    <property type="project" value="UniProtKB-UniRule"/>
</dbReference>
<keyword evidence="5 11" id="KW-0500">Molybdenum</keyword>
<organism evidence="13 16">
    <name type="scientific">Paraburkholderia rhynchosiae</name>
    <dbReference type="NCBI Taxonomy" id="487049"/>
    <lineage>
        <taxon>Bacteria</taxon>
        <taxon>Pseudomonadati</taxon>
        <taxon>Pseudomonadota</taxon>
        <taxon>Betaproteobacteria</taxon>
        <taxon>Burkholderiales</taxon>
        <taxon>Burkholderiaceae</taxon>
        <taxon>Paraburkholderia</taxon>
    </lineage>
</organism>
<evidence type="ECO:0000313" key="14">
    <source>
        <dbReference type="EMBL" id="PMS28928.1"/>
    </source>
</evidence>
<dbReference type="InterPro" id="IPR008284">
    <property type="entry name" value="MoCF_biosynth_CS"/>
</dbReference>
<dbReference type="Pfam" id="PF03454">
    <property type="entry name" value="MoeA_C"/>
    <property type="match status" value="1"/>
</dbReference>
<keyword evidence="8 11" id="KW-0460">Magnesium</keyword>
<comment type="function">
    <text evidence="2 11">Catalyzes the insertion of molybdate into adenylated molybdopterin with the concomitant release of AMP.</text>
</comment>
<evidence type="ECO:0000256" key="11">
    <source>
        <dbReference type="RuleBase" id="RU365090"/>
    </source>
</evidence>
<dbReference type="SMART" id="SM00852">
    <property type="entry name" value="MoCF_biosynth"/>
    <property type="match status" value="1"/>
</dbReference>
<dbReference type="SUPFAM" id="SSF53218">
    <property type="entry name" value="Molybdenum cofactor biosynthesis proteins"/>
    <property type="match status" value="1"/>
</dbReference>
<evidence type="ECO:0000256" key="9">
    <source>
        <dbReference type="ARBA" id="ARBA00023150"/>
    </source>
</evidence>
<protein>
    <recommendedName>
        <fullName evidence="11">Molybdopterin molybdenumtransferase</fullName>
        <ecNumber evidence="11">2.10.1.1</ecNumber>
    </recommendedName>
</protein>
<comment type="similarity">
    <text evidence="4 11">Belongs to the MoeA family.</text>
</comment>
<evidence type="ECO:0000313" key="13">
    <source>
        <dbReference type="EMBL" id="CAB3666515.1"/>
    </source>
</evidence>
<reference evidence="13 16" key="2">
    <citation type="submission" date="2020-04" db="EMBL/GenBank/DDBJ databases">
        <authorList>
            <person name="De Canck E."/>
        </authorList>
    </citation>
    <scope>NUCLEOTIDE SEQUENCE [LARGE SCALE GENOMIC DNA]</scope>
    <source>
        <strain evidence="13 16">LMG 27174</strain>
    </source>
</reference>
<evidence type="ECO:0000313" key="16">
    <source>
        <dbReference type="Proteomes" id="UP000494205"/>
    </source>
</evidence>
<dbReference type="CDD" id="cd00887">
    <property type="entry name" value="MoeA"/>
    <property type="match status" value="1"/>
</dbReference>
<dbReference type="Proteomes" id="UP000235659">
    <property type="component" value="Unassembled WGS sequence"/>
</dbReference>
<dbReference type="Gene3D" id="2.170.190.11">
    <property type="entry name" value="Molybdopterin biosynthesis moea protein, domain 3"/>
    <property type="match status" value="1"/>
</dbReference>
<dbReference type="PANTHER" id="PTHR10192:SF5">
    <property type="entry name" value="GEPHYRIN"/>
    <property type="match status" value="1"/>
</dbReference>
<feature type="domain" description="MoaB/Mog" evidence="12">
    <location>
        <begin position="176"/>
        <end position="331"/>
    </location>
</feature>
<gene>
    <name evidence="13" type="primary">moeA_2</name>
    <name evidence="14" type="ORF">C0Z16_21120</name>
    <name evidence="13" type="ORF">LMG27174_01910</name>
</gene>
<comment type="pathway">
    <text evidence="3 11">Cofactor biosynthesis; molybdopterin biosynthesis.</text>
</comment>